<evidence type="ECO:0000313" key="1">
    <source>
        <dbReference type="EMBL" id="KER25137.1"/>
    </source>
</evidence>
<dbReference type="CTD" id="20328437"/>
<organism evidence="1 2">
    <name type="scientific">Opisthorchis viverrini</name>
    <name type="common">Southeast Asian liver fluke</name>
    <dbReference type="NCBI Taxonomy" id="6198"/>
    <lineage>
        <taxon>Eukaryota</taxon>
        <taxon>Metazoa</taxon>
        <taxon>Spiralia</taxon>
        <taxon>Lophotrochozoa</taxon>
        <taxon>Platyhelminthes</taxon>
        <taxon>Trematoda</taxon>
        <taxon>Digenea</taxon>
        <taxon>Opisthorchiida</taxon>
        <taxon>Opisthorchiata</taxon>
        <taxon>Opisthorchiidae</taxon>
        <taxon>Opisthorchis</taxon>
    </lineage>
</organism>
<dbReference type="EMBL" id="KL596786">
    <property type="protein sequence ID" value="KER25137.1"/>
    <property type="molecule type" value="Genomic_DNA"/>
</dbReference>
<dbReference type="KEGG" id="ovi:T265_14271"/>
<sequence>LPTPPPQIIGERNCGSYNHCTTSTRSLQPAKMMVSSSCLGNLAVSQPSCFLRMAWQLGTERVLQLNDYSLQSSSAYVNSLKLSTTKVNSKKLKSTVHHGERHAVTPDIIANIGHPQSVFTEIGSLCVIEYGIRIFTHGRSTVSCGLDCSALWPDFLRLQHPAPYFKEKNKSGQRRYLVLACQNHSMLPAPPDTHLGNRDRNSCSTLPVPSCHATRRKREGWILPGCPILDRGSQEAEVGFEPRTLRSIDSRSNHLGHLA</sequence>
<accession>A0A074ZHE6</accession>
<dbReference type="RefSeq" id="XP_009171140.1">
    <property type="nucleotide sequence ID" value="XM_009172876.1"/>
</dbReference>
<gene>
    <name evidence="1" type="ORF">T265_14271</name>
</gene>
<name>A0A074ZHE6_OPIVI</name>
<dbReference type="Proteomes" id="UP000054324">
    <property type="component" value="Unassembled WGS sequence"/>
</dbReference>
<keyword evidence="2" id="KW-1185">Reference proteome</keyword>
<dbReference type="GeneID" id="20328437"/>
<reference evidence="1 2" key="1">
    <citation type="submission" date="2013-11" db="EMBL/GenBank/DDBJ databases">
        <title>Opisthorchis viverrini - life in the bile duct.</title>
        <authorList>
            <person name="Young N.D."/>
            <person name="Nagarajan N."/>
            <person name="Lin S.J."/>
            <person name="Korhonen P.K."/>
            <person name="Jex A.R."/>
            <person name="Hall R.S."/>
            <person name="Safavi-Hemami H."/>
            <person name="Kaewkong W."/>
            <person name="Bertrand D."/>
            <person name="Gao S."/>
            <person name="Seet Q."/>
            <person name="Wongkham S."/>
            <person name="Teh B.T."/>
            <person name="Wongkham C."/>
            <person name="Intapan P.M."/>
            <person name="Maleewong W."/>
            <person name="Yang X."/>
            <person name="Hu M."/>
            <person name="Wang Z."/>
            <person name="Hofmann A."/>
            <person name="Sternberg P.W."/>
            <person name="Tan P."/>
            <person name="Wang J."/>
            <person name="Gasser R.B."/>
        </authorList>
    </citation>
    <scope>NUCLEOTIDE SEQUENCE [LARGE SCALE GENOMIC DNA]</scope>
</reference>
<protein>
    <submittedName>
        <fullName evidence="1">Uncharacterized protein</fullName>
    </submittedName>
</protein>
<proteinExistence type="predicted"/>
<feature type="non-terminal residue" evidence="1">
    <location>
        <position position="1"/>
    </location>
</feature>
<dbReference type="AlphaFoldDB" id="A0A074ZHE6"/>
<evidence type="ECO:0000313" key="2">
    <source>
        <dbReference type="Proteomes" id="UP000054324"/>
    </source>
</evidence>